<organism evidence="10 11">
    <name type="scientific">Canavalia gladiata</name>
    <name type="common">Sword bean</name>
    <name type="synonym">Dolichos gladiatus</name>
    <dbReference type="NCBI Taxonomy" id="3824"/>
    <lineage>
        <taxon>Eukaryota</taxon>
        <taxon>Viridiplantae</taxon>
        <taxon>Streptophyta</taxon>
        <taxon>Embryophyta</taxon>
        <taxon>Tracheophyta</taxon>
        <taxon>Spermatophyta</taxon>
        <taxon>Magnoliopsida</taxon>
        <taxon>eudicotyledons</taxon>
        <taxon>Gunneridae</taxon>
        <taxon>Pentapetalae</taxon>
        <taxon>rosids</taxon>
        <taxon>fabids</taxon>
        <taxon>Fabales</taxon>
        <taxon>Fabaceae</taxon>
        <taxon>Papilionoideae</taxon>
        <taxon>50 kb inversion clade</taxon>
        <taxon>NPAAA clade</taxon>
        <taxon>indigoferoid/millettioid clade</taxon>
        <taxon>Phaseoleae</taxon>
        <taxon>Canavalia</taxon>
    </lineage>
</organism>
<feature type="chain" id="PRO_5042962756" description="BURP domain-containing protein" evidence="8">
    <location>
        <begin position="20"/>
        <end position="621"/>
    </location>
</feature>
<evidence type="ECO:0000256" key="5">
    <source>
        <dbReference type="ARBA" id="ARBA00022729"/>
    </source>
</evidence>
<feature type="signal peptide" evidence="8">
    <location>
        <begin position="1"/>
        <end position="19"/>
    </location>
</feature>
<dbReference type="SMART" id="SM01045">
    <property type="entry name" value="BURP"/>
    <property type="match status" value="1"/>
</dbReference>
<keyword evidence="5 8" id="KW-0732">Signal</keyword>
<dbReference type="Proteomes" id="UP001367508">
    <property type="component" value="Unassembled WGS sequence"/>
</dbReference>
<keyword evidence="6" id="KW-0325">Glycoprotein</keyword>
<feature type="region of interest" description="Disordered" evidence="7">
    <location>
        <begin position="212"/>
        <end position="236"/>
    </location>
</feature>
<keyword evidence="11" id="KW-1185">Reference proteome</keyword>
<accession>A0AAN9MXR6</accession>
<name>A0AAN9MXR6_CANGL</name>
<dbReference type="GO" id="GO:0048046">
    <property type="term" value="C:apoplast"/>
    <property type="evidence" value="ECO:0007669"/>
    <property type="project" value="UniProtKB-SubCell"/>
</dbReference>
<dbReference type="AlphaFoldDB" id="A0AAN9MXR6"/>
<evidence type="ECO:0000256" key="3">
    <source>
        <dbReference type="ARBA" id="ARBA00022512"/>
    </source>
</evidence>
<dbReference type="EMBL" id="JAYMYQ010000001">
    <property type="protein sequence ID" value="KAK7361886.1"/>
    <property type="molecule type" value="Genomic_DNA"/>
</dbReference>
<gene>
    <name evidence="10" type="ORF">VNO77_03976</name>
</gene>
<evidence type="ECO:0000256" key="2">
    <source>
        <dbReference type="ARBA" id="ARBA00004271"/>
    </source>
</evidence>
<comment type="subcellular location">
    <subcellularLocation>
        <location evidence="1">Secreted</location>
        <location evidence="1">Cell wall</location>
    </subcellularLocation>
    <subcellularLocation>
        <location evidence="2">Secreted</location>
        <location evidence="2">Extracellular space</location>
        <location evidence="2">Apoplast</location>
    </subcellularLocation>
</comment>
<evidence type="ECO:0000256" key="8">
    <source>
        <dbReference type="SAM" id="SignalP"/>
    </source>
</evidence>
<proteinExistence type="predicted"/>
<dbReference type="PANTHER" id="PTHR31458:SF2">
    <property type="entry name" value="POLYGALACTURONASE 1 BETA-LIKE PROTEIN 2"/>
    <property type="match status" value="1"/>
</dbReference>
<evidence type="ECO:0000313" key="10">
    <source>
        <dbReference type="EMBL" id="KAK7361886.1"/>
    </source>
</evidence>
<evidence type="ECO:0000256" key="6">
    <source>
        <dbReference type="ARBA" id="ARBA00023180"/>
    </source>
</evidence>
<keyword evidence="4" id="KW-0052">Apoplast</keyword>
<keyword evidence="3" id="KW-0964">Secreted</keyword>
<sequence length="621" mass="68505">MNTLFLFMLLATFMSVGFAGRDIGNKNPFSPKAYVARYWDKHVFNNLPKPSFLLSKASPMSAAEMASFFKLASTNTLSTRLPEFCSAAHLLCFPEVRASLEKHTEDVNFKQYDDGQNFTNYGTNRPGGLDSFKNYSSGLFSTPVNDFRRYSRDSAGHDDSFVSYADDTNVADQSFHTYGKNAAGGSGEFKQYSSESNVPDLRFTSYSDSTAGRQQSFSSYSEDGNAGQQTFTSYGKNSAGAESGFNSYGTNSNVVGSDFNNYGEGGVTPNDTFTNYGVNMNVPEVTFKSYADGTHGGTEKFSNYRDQANVGDDSFQSYAKNTQEGTQVDFKNYGKSFNEGSDTFKGYAKGAQGDHKVGFTGYGVNTTFKDYAKEGVSFASYTNASSDSSKTVSGSLVKRWVEPGKFFRERMLKEGTLMPMPDIRDKMPRRSFLPRNILSKLPFSSSKVDDFKRVFKVSDNSSMDKMIMDSLGECERAPSMGEIKRCVGSVEDMIDFATSILGHNVAVWTTESVNGFNKNVMVGRIKGMNGGKITKSVSCHQSLFPYLLYYCHSVPKVRVYEADLLDPDSKAKINHGVAICHLDTTAWSPTHGAFLALGSGPGRIEVCHWIFENDMTWTVAD</sequence>
<evidence type="ECO:0000256" key="7">
    <source>
        <dbReference type="SAM" id="MobiDB-lite"/>
    </source>
</evidence>
<evidence type="ECO:0000256" key="4">
    <source>
        <dbReference type="ARBA" id="ARBA00022523"/>
    </source>
</evidence>
<dbReference type="PROSITE" id="PS51277">
    <property type="entry name" value="BURP"/>
    <property type="match status" value="1"/>
</dbReference>
<dbReference type="PANTHER" id="PTHR31458">
    <property type="entry name" value="POLYGALACTURONASE 1 BETA-LIKE PROTEIN 2"/>
    <property type="match status" value="1"/>
</dbReference>
<protein>
    <recommendedName>
        <fullName evidence="9">BURP domain-containing protein</fullName>
    </recommendedName>
</protein>
<reference evidence="10 11" key="1">
    <citation type="submission" date="2024-01" db="EMBL/GenBank/DDBJ databases">
        <title>The genomes of 5 underutilized Papilionoideae crops provide insights into root nodulation and disease resistanc.</title>
        <authorList>
            <person name="Jiang F."/>
        </authorList>
    </citation>
    <scope>NUCLEOTIDE SEQUENCE [LARGE SCALE GENOMIC DNA]</scope>
    <source>
        <strain evidence="10">LVBAO_FW01</strain>
        <tissue evidence="10">Leaves</tissue>
    </source>
</reference>
<comment type="caution">
    <text evidence="10">The sequence shown here is derived from an EMBL/GenBank/DDBJ whole genome shotgun (WGS) entry which is preliminary data.</text>
</comment>
<keyword evidence="3" id="KW-0134">Cell wall</keyword>
<dbReference type="Pfam" id="PF03181">
    <property type="entry name" value="BURP"/>
    <property type="match status" value="1"/>
</dbReference>
<dbReference type="InterPro" id="IPR051897">
    <property type="entry name" value="PG-associated_BURP"/>
</dbReference>
<evidence type="ECO:0000313" key="11">
    <source>
        <dbReference type="Proteomes" id="UP001367508"/>
    </source>
</evidence>
<feature type="domain" description="BURP" evidence="9">
    <location>
        <begin position="406"/>
        <end position="620"/>
    </location>
</feature>
<evidence type="ECO:0000256" key="1">
    <source>
        <dbReference type="ARBA" id="ARBA00004191"/>
    </source>
</evidence>
<evidence type="ECO:0000259" key="9">
    <source>
        <dbReference type="PROSITE" id="PS51277"/>
    </source>
</evidence>
<dbReference type="InterPro" id="IPR004873">
    <property type="entry name" value="BURP_dom"/>
</dbReference>